<feature type="compositionally biased region" description="Low complexity" evidence="4">
    <location>
        <begin position="192"/>
        <end position="205"/>
    </location>
</feature>
<dbReference type="STRING" id="2010991.A0A3M2RES1"/>
<proteinExistence type="predicted"/>
<dbReference type="GO" id="GO:0003700">
    <property type="term" value="F:DNA-binding transcription factor activity"/>
    <property type="evidence" value="ECO:0007669"/>
    <property type="project" value="InterPro"/>
</dbReference>
<feature type="region of interest" description="Disordered" evidence="4">
    <location>
        <begin position="1229"/>
        <end position="1248"/>
    </location>
</feature>
<feature type="compositionally biased region" description="Basic and acidic residues" evidence="4">
    <location>
        <begin position="813"/>
        <end position="832"/>
    </location>
</feature>
<feature type="compositionally biased region" description="Pro residues" evidence="4">
    <location>
        <begin position="1085"/>
        <end position="1094"/>
    </location>
</feature>
<dbReference type="SUPFAM" id="SSF46785">
    <property type="entry name" value="Winged helix' DNA-binding domain"/>
    <property type="match status" value="1"/>
</dbReference>
<organism evidence="7 8">
    <name type="scientific">Fusarium kuroshium</name>
    <dbReference type="NCBI Taxonomy" id="2010991"/>
    <lineage>
        <taxon>Eukaryota</taxon>
        <taxon>Fungi</taxon>
        <taxon>Dikarya</taxon>
        <taxon>Ascomycota</taxon>
        <taxon>Pezizomycotina</taxon>
        <taxon>Sordariomycetes</taxon>
        <taxon>Hypocreomycetidae</taxon>
        <taxon>Hypocreales</taxon>
        <taxon>Nectriaceae</taxon>
        <taxon>Fusarium</taxon>
        <taxon>Fusarium solani species complex</taxon>
    </lineage>
</organism>
<dbReference type="Gene3D" id="2.60.200.20">
    <property type="match status" value="1"/>
</dbReference>
<dbReference type="InterPro" id="IPR000253">
    <property type="entry name" value="FHA_dom"/>
</dbReference>
<feature type="compositionally biased region" description="Low complexity" evidence="4">
    <location>
        <begin position="1238"/>
        <end position="1248"/>
    </location>
</feature>
<feature type="compositionally biased region" description="Low complexity" evidence="4">
    <location>
        <begin position="285"/>
        <end position="296"/>
    </location>
</feature>
<feature type="compositionally biased region" description="Basic and acidic residues" evidence="4">
    <location>
        <begin position="754"/>
        <end position="770"/>
    </location>
</feature>
<evidence type="ECO:0000256" key="2">
    <source>
        <dbReference type="ARBA" id="ARBA00023242"/>
    </source>
</evidence>
<protein>
    <recommendedName>
        <fullName evidence="9">Fork-head domain-containing protein</fullName>
    </recommendedName>
</protein>
<dbReference type="SMART" id="SM00339">
    <property type="entry name" value="FH"/>
    <property type="match status" value="1"/>
</dbReference>
<feature type="region of interest" description="Disordered" evidence="4">
    <location>
        <begin position="991"/>
        <end position="1112"/>
    </location>
</feature>
<dbReference type="InterPro" id="IPR008984">
    <property type="entry name" value="SMAD_FHA_dom_sf"/>
</dbReference>
<dbReference type="PANTHER" id="PTHR21712">
    <property type="entry name" value="PRE-RRNA-PROCESSING PROTEIN FHL1"/>
    <property type="match status" value="1"/>
</dbReference>
<feature type="compositionally biased region" description="Low complexity" evidence="4">
    <location>
        <begin position="97"/>
        <end position="118"/>
    </location>
</feature>
<dbReference type="OrthoDB" id="5402974at2759"/>
<dbReference type="SUPFAM" id="SSF49879">
    <property type="entry name" value="SMAD/FHA domain"/>
    <property type="match status" value="1"/>
</dbReference>
<keyword evidence="8" id="KW-1185">Reference proteome</keyword>
<feature type="compositionally biased region" description="Basic and acidic residues" evidence="4">
    <location>
        <begin position="794"/>
        <end position="804"/>
    </location>
</feature>
<evidence type="ECO:0000259" key="5">
    <source>
        <dbReference type="PROSITE" id="PS50006"/>
    </source>
</evidence>
<feature type="compositionally biased region" description="Pro residues" evidence="4">
    <location>
        <begin position="1014"/>
        <end position="1023"/>
    </location>
</feature>
<dbReference type="PANTHER" id="PTHR21712:SF29">
    <property type="entry name" value="PRE-RRNA-PROCESSING PROTEIN FHL1"/>
    <property type="match status" value="1"/>
</dbReference>
<dbReference type="InterPro" id="IPR045178">
    <property type="entry name" value="Fhl1/FHA1"/>
</dbReference>
<accession>A0A3M2RES1</accession>
<feature type="compositionally biased region" description="Basic residues" evidence="4">
    <location>
        <begin position="784"/>
        <end position="793"/>
    </location>
</feature>
<feature type="region of interest" description="Disordered" evidence="4">
    <location>
        <begin position="41"/>
        <end position="62"/>
    </location>
</feature>
<comment type="subcellular location">
    <subcellularLocation>
        <location evidence="3">Nucleus</location>
    </subcellularLocation>
</comment>
<feature type="compositionally biased region" description="Basic and acidic residues" evidence="4">
    <location>
        <begin position="416"/>
        <end position="434"/>
    </location>
</feature>
<dbReference type="Pfam" id="PF00498">
    <property type="entry name" value="FHA"/>
    <property type="match status" value="1"/>
</dbReference>
<gene>
    <name evidence="7" type="ORF">CDV36_015041</name>
</gene>
<evidence type="ECO:0000313" key="7">
    <source>
        <dbReference type="EMBL" id="RMJ03435.1"/>
    </source>
</evidence>
<sequence length="1338" mass="141817">MQTEIQGLYIAAQRTQAKASFPCLEPFIFPVPCTPKRSFSTKITAPAPKSSPVVVSHNPREGEATKELLLRTAMTSSMTGRNGLPDALGNRSEPQVAVATTPAPISTATATVAATAHASDADSRDSKGATSAPPSASLSANAPPSTAAGPVAESSSSSSATSAAPPPPPPTAAAPSAPTPTPAPAPAPAPTVPSTTSPTASSTVPIPRPSTPNRETSTSASATAPASQPPPSTPPSRSALNTLATSALNADAALGTRPQEAASSAQALAPVDANSNDHPMPDAPAPVDASAPSNSAVELQQTTPMQMDLPANNMAEPFAPSTPYNPVLPTLNQHAYMMMALASMAAPPTTITPSQVTLPNPMDEPFNGLAPANSIRQANADKTLESFARIEFADSVFQMTTYAVIIGRDQRALEQARRDEKRDEAYRRRVEQHAENGLPPPSPPRGPDRSKFSKSYVSEEGGMLGPESDNGESGRPAKRRKTSTQGSSQHDNDEAAAQAQENMISNRQYVSHTPGAAAVDLTSLRPSPWHVPFIGIHSPGPNIASKTKAISREHLKIAYNEKEGVFEAIPLHKNGFFCEDVHYKSEKVVLKCGDRLQIKDIDFRFLINGVERGRTGAEEDVEEETAVQKRHAHGGKEMSFDFESSHVNGQVQDTSDELSEVASPPELSDFGEEEEEEAEAEAEEAEEAEPMETVEAEPEPEPKQEPELERSAPVQEPFVKPESVPEPELQPHGLMPQIPKKRGPGRPPKNGIMSKREQRLLKKQQQEMAKKTLPQAPLVEPPIKRKVGRPRKHPLPDDASERPEKRKYKPRKPKEDGAEGSDAERRAREKKEKKARPKSPPLNLNVNDYTKEELQKPNKNYGVLIDETLTAAGPDGLTLKQIYKRICERYPYFFFRTETKGWESSVRHNLIGNEAFRKDETTNLWSRVPGVELDAGKKRKASSPDRNNLAASQAYNQQYSYQYNAAQHVAPGAPGYPPGQAPPAYQMPAYNAQQAQAQAQAPRPVQPYAASASPPAPGQPAPGQPAAGQPAQAAPTQPPAPAQLPAGYGPPPAPAQLPAGYGPPPAPARPQLGGPQPGAYSSPYAPRPPPPANPPVKSEDGHPAPAAPTAAASTQPLPALAAAKTVPGPAPASQPVVAATAAAQPSRPPAAAPATATPARPVIDPRLLAAVVNLKNGLVLNLNRARNPRSEGIVMSALNRCLGLKKQATENDKMESICMKGIRQVMEGFTKNSPTPGPAASASPPASDLPPVLEPRVLASLTGFKDVSVKALRAKLGEAKAEAVTLSAIDRVLGFADASIVPPPGEGETVGNFEGVEQHLMKSIRQLLEGMNQTVQGS</sequence>
<comment type="caution">
    <text evidence="7">The sequence shown here is derived from an EMBL/GenBank/DDBJ whole genome shotgun (WGS) entry which is preliminary data.</text>
</comment>
<evidence type="ECO:0000256" key="4">
    <source>
        <dbReference type="SAM" id="MobiDB-lite"/>
    </source>
</evidence>
<dbReference type="GO" id="GO:0043565">
    <property type="term" value="F:sequence-specific DNA binding"/>
    <property type="evidence" value="ECO:0007669"/>
    <property type="project" value="InterPro"/>
</dbReference>
<feature type="domain" description="FHA" evidence="5">
    <location>
        <begin position="532"/>
        <end position="583"/>
    </location>
</feature>
<reference evidence="7 8" key="1">
    <citation type="submission" date="2017-06" db="EMBL/GenBank/DDBJ databases">
        <title>Comparative genomic analysis of Ambrosia Fusariam Clade fungi.</title>
        <authorList>
            <person name="Stajich J.E."/>
            <person name="Carrillo J."/>
            <person name="Kijimoto T."/>
            <person name="Eskalen A."/>
            <person name="O'Donnell K."/>
            <person name="Kasson M."/>
        </authorList>
    </citation>
    <scope>NUCLEOTIDE SEQUENCE [LARGE SCALE GENOMIC DNA]</scope>
    <source>
        <strain evidence="7">UCR3666</strain>
    </source>
</reference>
<evidence type="ECO:0000259" key="6">
    <source>
        <dbReference type="PROSITE" id="PS50039"/>
    </source>
</evidence>
<feature type="domain" description="Fork-head" evidence="6">
    <location>
        <begin position="856"/>
        <end position="930"/>
    </location>
</feature>
<dbReference type="PROSITE" id="PS50006">
    <property type="entry name" value="FHA_DOMAIN"/>
    <property type="match status" value="1"/>
</dbReference>
<dbReference type="Gene3D" id="1.10.10.10">
    <property type="entry name" value="Winged helix-like DNA-binding domain superfamily/Winged helix DNA-binding domain"/>
    <property type="match status" value="1"/>
</dbReference>
<feature type="DNA-binding region" description="Fork-head" evidence="3">
    <location>
        <begin position="856"/>
        <end position="930"/>
    </location>
</feature>
<dbReference type="GO" id="GO:0060962">
    <property type="term" value="P:regulation of ribosomal protein gene transcription by RNA polymerase II"/>
    <property type="evidence" value="ECO:0007669"/>
    <property type="project" value="InterPro"/>
</dbReference>
<feature type="compositionally biased region" description="Low complexity" evidence="4">
    <location>
        <begin position="1024"/>
        <end position="1035"/>
    </location>
</feature>
<dbReference type="Proteomes" id="UP000277212">
    <property type="component" value="Unassembled WGS sequence"/>
</dbReference>
<dbReference type="Pfam" id="PF00250">
    <property type="entry name" value="Forkhead"/>
    <property type="match status" value="1"/>
</dbReference>
<feature type="region of interest" description="Disordered" evidence="4">
    <location>
        <begin position="645"/>
        <end position="845"/>
    </location>
</feature>
<feature type="region of interest" description="Disordered" evidence="4">
    <location>
        <begin position="1124"/>
        <end position="1157"/>
    </location>
</feature>
<evidence type="ECO:0008006" key="9">
    <source>
        <dbReference type="Google" id="ProtNLM"/>
    </source>
</evidence>
<feature type="compositionally biased region" description="Acidic residues" evidence="4">
    <location>
        <begin position="669"/>
        <end position="699"/>
    </location>
</feature>
<feature type="compositionally biased region" description="Low complexity" evidence="4">
    <location>
        <begin position="129"/>
        <end position="163"/>
    </location>
</feature>
<feature type="region of interest" description="Disordered" evidence="4">
    <location>
        <begin position="256"/>
        <end position="297"/>
    </location>
</feature>
<keyword evidence="2 3" id="KW-0539">Nucleus</keyword>
<evidence type="ECO:0000313" key="8">
    <source>
        <dbReference type="Proteomes" id="UP000277212"/>
    </source>
</evidence>
<feature type="compositionally biased region" description="Basic and acidic residues" evidence="4">
    <location>
        <begin position="700"/>
        <end position="710"/>
    </location>
</feature>
<dbReference type="GO" id="GO:0005634">
    <property type="term" value="C:nucleus"/>
    <property type="evidence" value="ECO:0007669"/>
    <property type="project" value="UniProtKB-SubCell"/>
</dbReference>
<feature type="compositionally biased region" description="Low complexity" evidence="4">
    <location>
        <begin position="1069"/>
        <end position="1084"/>
    </location>
</feature>
<dbReference type="InterPro" id="IPR036390">
    <property type="entry name" value="WH_DNA-bd_sf"/>
</dbReference>
<feature type="compositionally biased region" description="Low complexity" evidence="4">
    <location>
        <begin position="1131"/>
        <end position="1145"/>
    </location>
</feature>
<feature type="region of interest" description="Disordered" evidence="4">
    <location>
        <begin position="77"/>
        <end position="239"/>
    </location>
</feature>
<name>A0A3M2RES1_9HYPO</name>
<dbReference type="InterPro" id="IPR001766">
    <property type="entry name" value="Fork_head_dom"/>
</dbReference>
<dbReference type="PRINTS" id="PR00053">
    <property type="entry name" value="FORKHEAD"/>
</dbReference>
<feature type="compositionally biased region" description="Low complexity" evidence="4">
    <location>
        <begin position="991"/>
        <end position="1013"/>
    </location>
</feature>
<feature type="compositionally biased region" description="Pro residues" evidence="4">
    <location>
        <begin position="1036"/>
        <end position="1068"/>
    </location>
</feature>
<keyword evidence="1 3" id="KW-0238">DNA-binding</keyword>
<dbReference type="EMBL" id="NKUJ01000522">
    <property type="protein sequence ID" value="RMJ03435.1"/>
    <property type="molecule type" value="Genomic_DNA"/>
</dbReference>
<evidence type="ECO:0000256" key="1">
    <source>
        <dbReference type="ARBA" id="ARBA00023125"/>
    </source>
</evidence>
<feature type="compositionally biased region" description="Low complexity" evidence="4">
    <location>
        <begin position="216"/>
        <end position="226"/>
    </location>
</feature>
<evidence type="ECO:0000256" key="3">
    <source>
        <dbReference type="PROSITE-ProRule" id="PRU00089"/>
    </source>
</evidence>
<feature type="compositionally biased region" description="Low complexity" evidence="4">
    <location>
        <begin position="1103"/>
        <end position="1112"/>
    </location>
</feature>
<dbReference type="InterPro" id="IPR036388">
    <property type="entry name" value="WH-like_DNA-bd_sf"/>
</dbReference>
<feature type="compositionally biased region" description="Pro residues" evidence="4">
    <location>
        <begin position="164"/>
        <end position="191"/>
    </location>
</feature>
<dbReference type="PROSITE" id="PS50039">
    <property type="entry name" value="FORK_HEAD_3"/>
    <property type="match status" value="1"/>
</dbReference>
<feature type="region of interest" description="Disordered" evidence="4">
    <location>
        <begin position="416"/>
        <end position="498"/>
    </location>
</feature>